<dbReference type="EMBL" id="HBIJ01012082">
    <property type="protein sequence ID" value="CAE0367464.1"/>
    <property type="molecule type" value="Transcribed_RNA"/>
</dbReference>
<accession>A0A7S3NH40</accession>
<evidence type="ECO:0000313" key="1">
    <source>
        <dbReference type="EMBL" id="CAE0367464.1"/>
    </source>
</evidence>
<reference evidence="1" key="1">
    <citation type="submission" date="2021-01" db="EMBL/GenBank/DDBJ databases">
        <authorList>
            <person name="Corre E."/>
            <person name="Pelletier E."/>
            <person name="Niang G."/>
            <person name="Scheremetjew M."/>
            <person name="Finn R."/>
            <person name="Kale V."/>
            <person name="Holt S."/>
            <person name="Cochrane G."/>
            <person name="Meng A."/>
            <person name="Brown T."/>
            <person name="Cohen L."/>
        </authorList>
    </citation>
    <scope>NUCLEOTIDE SEQUENCE</scope>
    <source>
        <strain evidence="1">CCMP1510</strain>
    </source>
</reference>
<protein>
    <submittedName>
        <fullName evidence="1">Uncharacterized protein</fullName>
    </submittedName>
</protein>
<name>A0A7S3NH40_9STRA</name>
<dbReference type="AlphaFoldDB" id="A0A7S3NH40"/>
<gene>
    <name evidence="1" type="ORF">ALAG00032_LOCUS8221</name>
</gene>
<organism evidence="1">
    <name type="scientific">Aureoumbra lagunensis</name>
    <dbReference type="NCBI Taxonomy" id="44058"/>
    <lineage>
        <taxon>Eukaryota</taxon>
        <taxon>Sar</taxon>
        <taxon>Stramenopiles</taxon>
        <taxon>Ochrophyta</taxon>
        <taxon>Pelagophyceae</taxon>
        <taxon>Pelagomonadales</taxon>
        <taxon>Aureoumbra</taxon>
    </lineage>
</organism>
<sequence>MYALRDYAYSPCCSFQEFLTRLKITGSHRISRDELAQRIATRRHYNNHDAISFETARALVDALDGEGRILCLEYLYAQLVRLFGHNSQQRGSVLQLLRPHLPRLAHLGLTAPTLRLDIPNGLAELFAAGGTVLGFKQKNDLTQALLGINCTSHFSNLEKRASLSCRDIVLKVAGGQTPSLRRAAVQATYARVARHCGIDIYSGHLTMQQLRSQLHSSHVQHNGVPSTVLHFLTRLPNPITLDDFLAYYDAISATVDGDIIFMNHLRDTWRGGHTDPVLDSILTDMVKPPLSS</sequence>
<proteinExistence type="predicted"/>